<feature type="compositionally biased region" description="Polar residues" evidence="15">
    <location>
        <begin position="13"/>
        <end position="24"/>
    </location>
</feature>
<feature type="domain" description="Amino acid transporter transmembrane" evidence="17">
    <location>
        <begin position="416"/>
        <end position="678"/>
    </location>
</feature>
<evidence type="ECO:0000256" key="8">
    <source>
        <dbReference type="ARBA" id="ARBA00022989"/>
    </source>
</evidence>
<dbReference type="GO" id="GO:0005765">
    <property type="term" value="C:lysosomal membrane"/>
    <property type="evidence" value="ECO:0007669"/>
    <property type="project" value="UniProtKB-SubCell"/>
</dbReference>
<feature type="domain" description="Amino acid transporter transmembrane" evidence="17">
    <location>
        <begin position="232"/>
        <end position="335"/>
    </location>
</feature>
<proteinExistence type="evidence at transcript level"/>
<keyword evidence="3" id="KW-0813">Transport</keyword>
<dbReference type="GO" id="GO:0046872">
    <property type="term" value="F:metal ion binding"/>
    <property type="evidence" value="ECO:0007669"/>
    <property type="project" value="UniProtKB-KW"/>
</dbReference>
<dbReference type="GO" id="GO:0031902">
    <property type="term" value="C:late endosome membrane"/>
    <property type="evidence" value="ECO:0007669"/>
    <property type="project" value="UniProtKB-SubCell"/>
</dbReference>
<feature type="transmembrane region" description="Helical" evidence="16">
    <location>
        <begin position="514"/>
        <end position="537"/>
    </location>
</feature>
<feature type="transmembrane region" description="Helical" evidence="16">
    <location>
        <begin position="626"/>
        <end position="648"/>
    </location>
</feature>
<dbReference type="PANTHER" id="PTHR22950">
    <property type="entry name" value="AMINO ACID TRANSPORTER"/>
    <property type="match status" value="1"/>
</dbReference>
<keyword evidence="11" id="KW-1015">Disulfide bond</keyword>
<evidence type="ECO:0000256" key="6">
    <source>
        <dbReference type="ARBA" id="ARBA00022753"/>
    </source>
</evidence>
<feature type="compositionally biased region" description="Basic and acidic residues" evidence="15">
    <location>
        <begin position="1"/>
        <end position="12"/>
    </location>
</feature>
<comment type="subcellular location">
    <subcellularLocation>
        <location evidence="1">Late endosome membrane</location>
        <topology evidence="1">Multi-pass membrane protein</topology>
    </subcellularLocation>
    <subcellularLocation>
        <location evidence="2">Lysosome membrane</location>
        <topology evidence="2">Multi-pass membrane protein</topology>
    </subcellularLocation>
</comment>
<evidence type="ECO:0000256" key="16">
    <source>
        <dbReference type="SAM" id="Phobius"/>
    </source>
</evidence>
<keyword evidence="8 16" id="KW-1133">Transmembrane helix</keyword>
<evidence type="ECO:0000256" key="5">
    <source>
        <dbReference type="ARBA" id="ARBA00022723"/>
    </source>
</evidence>
<evidence type="ECO:0000259" key="17">
    <source>
        <dbReference type="Pfam" id="PF01490"/>
    </source>
</evidence>
<feature type="transmembrane region" description="Helical" evidence="16">
    <location>
        <begin position="314"/>
        <end position="332"/>
    </location>
</feature>
<organism evidence="18">
    <name type="scientific">Hirondellea gigas</name>
    <dbReference type="NCBI Taxonomy" id="1518452"/>
    <lineage>
        <taxon>Eukaryota</taxon>
        <taxon>Metazoa</taxon>
        <taxon>Ecdysozoa</taxon>
        <taxon>Arthropoda</taxon>
        <taxon>Crustacea</taxon>
        <taxon>Multicrustacea</taxon>
        <taxon>Malacostraca</taxon>
        <taxon>Eumalacostraca</taxon>
        <taxon>Peracarida</taxon>
        <taxon>Amphipoda</taxon>
        <taxon>Amphilochidea</taxon>
        <taxon>Lysianassida</taxon>
        <taxon>Lysianassidira</taxon>
        <taxon>Lysianassoidea</taxon>
        <taxon>Lysianassidae</taxon>
        <taxon>Hirondellea</taxon>
    </lineage>
</organism>
<dbReference type="PANTHER" id="PTHR22950:SF244">
    <property type="entry name" value="NEUTRAL AMINO ACID TRANSPORTER 9"/>
    <property type="match status" value="1"/>
</dbReference>
<protein>
    <submittedName>
        <fullName evidence="18">Sodium-coupled neutral amino acid transporter 9-like</fullName>
    </submittedName>
</protein>
<feature type="transmembrane region" description="Helical" evidence="16">
    <location>
        <begin position="599"/>
        <end position="620"/>
    </location>
</feature>
<accession>A0A6A7G2T4</accession>
<dbReference type="Pfam" id="PF01490">
    <property type="entry name" value="Aa_trans"/>
    <property type="match status" value="2"/>
</dbReference>
<keyword evidence="4 16" id="KW-0812">Transmembrane</keyword>
<feature type="region of interest" description="Disordered" evidence="15">
    <location>
        <begin position="1"/>
        <end position="73"/>
    </location>
</feature>
<evidence type="ECO:0000256" key="14">
    <source>
        <dbReference type="ARBA" id="ARBA00038442"/>
    </source>
</evidence>
<evidence type="ECO:0000256" key="9">
    <source>
        <dbReference type="ARBA" id="ARBA00023053"/>
    </source>
</evidence>
<evidence type="ECO:0000256" key="3">
    <source>
        <dbReference type="ARBA" id="ARBA00022448"/>
    </source>
</evidence>
<keyword evidence="10 16" id="KW-0472">Membrane</keyword>
<feature type="transmembrane region" description="Helical" evidence="16">
    <location>
        <begin position="230"/>
        <end position="251"/>
    </location>
</feature>
<feature type="transmembrane region" description="Helical" evidence="16">
    <location>
        <begin position="481"/>
        <end position="502"/>
    </location>
</feature>
<feature type="transmembrane region" description="Helical" evidence="16">
    <location>
        <begin position="557"/>
        <end position="579"/>
    </location>
</feature>
<feature type="transmembrane region" description="Helical" evidence="16">
    <location>
        <begin position="257"/>
        <end position="279"/>
    </location>
</feature>
<evidence type="ECO:0000256" key="2">
    <source>
        <dbReference type="ARBA" id="ARBA00004155"/>
    </source>
</evidence>
<evidence type="ECO:0000256" key="11">
    <source>
        <dbReference type="ARBA" id="ARBA00023157"/>
    </source>
</evidence>
<feature type="compositionally biased region" description="Polar residues" evidence="15">
    <location>
        <begin position="122"/>
        <end position="135"/>
    </location>
</feature>
<evidence type="ECO:0000256" key="4">
    <source>
        <dbReference type="ARBA" id="ARBA00022692"/>
    </source>
</evidence>
<dbReference type="AlphaFoldDB" id="A0A6A7G2T4"/>
<reference evidence="18" key="1">
    <citation type="submission" date="2017-11" db="EMBL/GenBank/DDBJ databases">
        <title>The sensing device of the deep-sea amphipod.</title>
        <authorList>
            <person name="Kobayashi H."/>
            <person name="Nagahama T."/>
            <person name="Arai W."/>
            <person name="Sasagawa Y."/>
            <person name="Umeda M."/>
            <person name="Hayashi T."/>
            <person name="Nikaido I."/>
            <person name="Watanabe H."/>
            <person name="Oguri K."/>
            <person name="Kitazato H."/>
            <person name="Fujioka K."/>
            <person name="Kido Y."/>
            <person name="Takami H."/>
        </authorList>
    </citation>
    <scope>NUCLEOTIDE SEQUENCE</scope>
    <source>
        <tissue evidence="18">Whole body</tissue>
    </source>
</reference>
<evidence type="ECO:0000256" key="7">
    <source>
        <dbReference type="ARBA" id="ARBA00022970"/>
    </source>
</evidence>
<keyword evidence="5" id="KW-0479">Metal-binding</keyword>
<sequence>MSNLGIRKEENSRNGSPNRVTFVNTDEEGEFQEDGVQKDRINEKAPLLPSNQGPASHTIRPATSALLVPDDTRQPPMKRVFSYGTQQLPGSWSNYFRPSPYTEENKPNRRPFHIPRVVSAGTSNVCSSGEGSGYNSAVEEGGLDGDTVPTRRISAPSSPTAAAHNRRINATEDPHTHLLTRYRYYSRLRAPAQPDDHALVIPDHVVPMHYLLPFIPGGFDVGPDGKQASYITIISVWNTMMGTSILTMPWAFGKAGFVGGLVVMIGMAILCLFTAYRILTMQKVAGIGGPLLEASNLCQEVIGGVWGRLVEGGAVVFSILTLLGALVVYWVLMSNFTYNTGMAIHNAIYSDAGEHNNSAALLCANNITGLVPENSSSLELLYEPFNSTTQSYGGGGVSAGGGDFDTYWNQTLTVPFYLLLVFVPILCIKNTRIFSYFNSMGAVSVLAIYMFVVGKAITWGLNYNFTDTSDPYYMPLITDEFMTLSGTLSLAYFIHNCIITIMKGNRNQHNNVRDLSIAFTLVMFTYVPIGVIFYSTFPLPKICIADNFLDNFPPHTVVLAIVRVFLLFQMLTVFPLLAVFLRIQLLCYCRGHATSSPHFLLDSAVNAVILICCVLVATLYPNVGFLIRWVGAIAGLVYVFLLPCGLYLKALYGKGELGFFTTFLHVTIMLMGVVNFIAQFFL</sequence>
<evidence type="ECO:0000256" key="12">
    <source>
        <dbReference type="ARBA" id="ARBA00023180"/>
    </source>
</evidence>
<name>A0A6A7G2T4_9CRUS</name>
<comment type="similarity">
    <text evidence="14">Belongs to the amino acid/polyamine transporter 2 family. SLC38A9 subfamily.</text>
</comment>
<keyword evidence="6" id="KW-0967">Endosome</keyword>
<evidence type="ECO:0000313" key="18">
    <source>
        <dbReference type="EMBL" id="LAC24275.1"/>
    </source>
</evidence>
<keyword evidence="12" id="KW-0325">Glycoprotein</keyword>
<evidence type="ECO:0000256" key="15">
    <source>
        <dbReference type="SAM" id="MobiDB-lite"/>
    </source>
</evidence>
<keyword evidence="7" id="KW-0029">Amino-acid transport</keyword>
<feature type="transmembrane region" description="Helical" evidence="16">
    <location>
        <begin position="407"/>
        <end position="428"/>
    </location>
</feature>
<feature type="transmembrane region" description="Helical" evidence="16">
    <location>
        <begin position="440"/>
        <end position="461"/>
    </location>
</feature>
<evidence type="ECO:0000256" key="1">
    <source>
        <dbReference type="ARBA" id="ARBA00004107"/>
    </source>
</evidence>
<keyword evidence="13" id="KW-0458">Lysosome</keyword>
<evidence type="ECO:0000256" key="10">
    <source>
        <dbReference type="ARBA" id="ARBA00023136"/>
    </source>
</evidence>
<evidence type="ECO:0000256" key="13">
    <source>
        <dbReference type="ARBA" id="ARBA00023228"/>
    </source>
</evidence>
<dbReference type="InterPro" id="IPR013057">
    <property type="entry name" value="AA_transpt_TM"/>
</dbReference>
<dbReference type="GO" id="GO:0015179">
    <property type="term" value="F:L-amino acid transmembrane transporter activity"/>
    <property type="evidence" value="ECO:0007669"/>
    <property type="project" value="TreeGrafter"/>
</dbReference>
<dbReference type="EMBL" id="IACT01005108">
    <property type="protein sequence ID" value="LAC24275.1"/>
    <property type="molecule type" value="mRNA"/>
</dbReference>
<feature type="transmembrane region" description="Helical" evidence="16">
    <location>
        <begin position="660"/>
        <end position="681"/>
    </location>
</feature>
<keyword evidence="9" id="KW-0915">Sodium</keyword>
<feature type="region of interest" description="Disordered" evidence="15">
    <location>
        <begin position="122"/>
        <end position="164"/>
    </location>
</feature>